<evidence type="ECO:0000256" key="2">
    <source>
        <dbReference type="ARBA" id="ARBA00022448"/>
    </source>
</evidence>
<dbReference type="EMBL" id="KQ087186">
    <property type="protein sequence ID" value="KLT44585.1"/>
    <property type="molecule type" value="Genomic_DNA"/>
</dbReference>
<dbReference type="PANTHER" id="PTHR43791">
    <property type="entry name" value="PERMEASE-RELATED"/>
    <property type="match status" value="1"/>
</dbReference>
<keyword evidence="2" id="KW-0813">Transport</keyword>
<keyword evidence="5 6" id="KW-0472">Membrane</keyword>
<dbReference type="FunFam" id="1.20.1250.20:FF:000018">
    <property type="entry name" value="MFS transporter permease"/>
    <property type="match status" value="1"/>
</dbReference>
<dbReference type="GO" id="GO:0016020">
    <property type="term" value="C:membrane"/>
    <property type="evidence" value="ECO:0007669"/>
    <property type="project" value="UniProtKB-SubCell"/>
</dbReference>
<evidence type="ECO:0000256" key="6">
    <source>
        <dbReference type="SAM" id="Phobius"/>
    </source>
</evidence>
<feature type="transmembrane region" description="Helical" evidence="6">
    <location>
        <begin position="365"/>
        <end position="382"/>
    </location>
</feature>
<feature type="transmembrane region" description="Helical" evidence="6">
    <location>
        <begin position="394"/>
        <end position="414"/>
    </location>
</feature>
<keyword evidence="4 6" id="KW-1133">Transmembrane helix</keyword>
<feature type="transmembrane region" description="Helical" evidence="6">
    <location>
        <begin position="460"/>
        <end position="481"/>
    </location>
</feature>
<sequence>MTTQQPIRNDVVEEKYPADIKHIDSLEDARDTDSELKDNAVRPSHVDVDDGFDPKVMKRLVRKIDLHVIPILALMYCISLIDRTNLSMARAANNKAMNKELGLDVGNRYSLATMIFFIPYIILEIPSQIGLRAFGPKIWLSLSCLLWGVVMMCFGFLQNWQGLVGLRALLGAFESTLFPGAAYLIACWYPRKQMATRNTAFYFGSTAVGGLSSILAWGISQMHGTAGKSGWRWIFILEGIMTVFIGVLGFIFMHEFPDRAKFLTPEEKEIVRIRIDRDRGDATHDPLTLKKIGKYAIEVKPWIFGIMFTATTLSAYSMAYFLPTILQGMGFSNMLSQVLYAPPKIWAVVPGMFLAYWCDKTRQRAVGVMFNALLLVIGTIMFSQLENSKKEARYAGVFLAFGGATMNVPLIIAWTQTSIRSQSKRAFTAALLVAWGGIGGILAGVLFIEKEAKRGYPTGIWSTVALNILVIICAGGFKLWFMYQNRRADRGEIILEDHPGFRYQA</sequence>
<feature type="transmembrane region" description="Helical" evidence="6">
    <location>
        <begin position="338"/>
        <end position="358"/>
    </location>
</feature>
<accession>A0A0J0XU46</accession>
<feature type="transmembrane region" description="Helical" evidence="6">
    <location>
        <begin position="426"/>
        <end position="448"/>
    </location>
</feature>
<gene>
    <name evidence="8" type="ORF">CC85DRAFT_242350</name>
</gene>
<dbReference type="Gene3D" id="1.20.1250.20">
    <property type="entry name" value="MFS general substrate transporter like domains"/>
    <property type="match status" value="2"/>
</dbReference>
<dbReference type="FunFam" id="1.20.1250.20:FF:000013">
    <property type="entry name" value="MFS general substrate transporter"/>
    <property type="match status" value="1"/>
</dbReference>
<feature type="transmembrane region" description="Helical" evidence="6">
    <location>
        <begin position="138"/>
        <end position="157"/>
    </location>
</feature>
<dbReference type="InterPro" id="IPR020846">
    <property type="entry name" value="MFS_dom"/>
</dbReference>
<dbReference type="SUPFAM" id="SSF103473">
    <property type="entry name" value="MFS general substrate transporter"/>
    <property type="match status" value="1"/>
</dbReference>
<name>A0A0J0XU46_9TREE</name>
<comment type="subcellular location">
    <subcellularLocation>
        <location evidence="1">Membrane</location>
        <topology evidence="1">Multi-pass membrane protein</topology>
    </subcellularLocation>
</comment>
<reference evidence="8 9" key="1">
    <citation type="submission" date="2015-03" db="EMBL/GenBank/DDBJ databases">
        <title>Genomics and transcriptomics of the oil-accumulating basidiomycete yeast T. oleaginosus allow insights into substrate utilization and the diverse evolutionary trajectories of mating systems in fungi.</title>
        <authorList>
            <consortium name="DOE Joint Genome Institute"/>
            <person name="Kourist R."/>
            <person name="Kracht O."/>
            <person name="Bracharz F."/>
            <person name="Lipzen A."/>
            <person name="Nolan M."/>
            <person name="Ohm R."/>
            <person name="Grigoriev I."/>
            <person name="Sun S."/>
            <person name="Heitman J."/>
            <person name="Bruck T."/>
            <person name="Nowrousian M."/>
        </authorList>
    </citation>
    <scope>NUCLEOTIDE SEQUENCE [LARGE SCALE GENOMIC DNA]</scope>
    <source>
        <strain evidence="8 9">IBC0246</strain>
    </source>
</reference>
<feature type="domain" description="Major facilitator superfamily (MFS) profile" evidence="7">
    <location>
        <begin position="68"/>
        <end position="487"/>
    </location>
</feature>
<proteinExistence type="predicted"/>
<evidence type="ECO:0000313" key="9">
    <source>
        <dbReference type="Proteomes" id="UP000053611"/>
    </source>
</evidence>
<organism evidence="8 9">
    <name type="scientific">Cutaneotrichosporon oleaginosum</name>
    <dbReference type="NCBI Taxonomy" id="879819"/>
    <lineage>
        <taxon>Eukaryota</taxon>
        <taxon>Fungi</taxon>
        <taxon>Dikarya</taxon>
        <taxon>Basidiomycota</taxon>
        <taxon>Agaricomycotina</taxon>
        <taxon>Tremellomycetes</taxon>
        <taxon>Trichosporonales</taxon>
        <taxon>Trichosporonaceae</taxon>
        <taxon>Cutaneotrichosporon</taxon>
    </lineage>
</organism>
<evidence type="ECO:0000256" key="4">
    <source>
        <dbReference type="ARBA" id="ARBA00022989"/>
    </source>
</evidence>
<feature type="transmembrane region" description="Helical" evidence="6">
    <location>
        <begin position="201"/>
        <end position="219"/>
    </location>
</feature>
<evidence type="ECO:0000259" key="7">
    <source>
        <dbReference type="PROSITE" id="PS50850"/>
    </source>
</evidence>
<evidence type="ECO:0000256" key="5">
    <source>
        <dbReference type="ARBA" id="ARBA00023136"/>
    </source>
</evidence>
<dbReference type="InterPro" id="IPR011701">
    <property type="entry name" value="MFS"/>
</dbReference>
<feature type="transmembrane region" description="Helical" evidence="6">
    <location>
        <begin position="64"/>
        <end position="81"/>
    </location>
</feature>
<dbReference type="Pfam" id="PF07690">
    <property type="entry name" value="MFS_1"/>
    <property type="match status" value="1"/>
</dbReference>
<feature type="transmembrane region" description="Helical" evidence="6">
    <location>
        <begin position="302"/>
        <end position="326"/>
    </location>
</feature>
<protein>
    <submittedName>
        <fullName evidence="8">MFS general substrate transporter</fullName>
    </submittedName>
</protein>
<keyword evidence="3 6" id="KW-0812">Transmembrane</keyword>
<dbReference type="Proteomes" id="UP000053611">
    <property type="component" value="Unassembled WGS sequence"/>
</dbReference>
<feature type="transmembrane region" description="Helical" evidence="6">
    <location>
        <begin position="169"/>
        <end position="189"/>
    </location>
</feature>
<dbReference type="OrthoDB" id="3639251at2759"/>
<keyword evidence="9" id="KW-1185">Reference proteome</keyword>
<feature type="transmembrane region" description="Helical" evidence="6">
    <location>
        <begin position="231"/>
        <end position="253"/>
    </location>
</feature>
<evidence type="ECO:0000256" key="1">
    <source>
        <dbReference type="ARBA" id="ARBA00004141"/>
    </source>
</evidence>
<dbReference type="PANTHER" id="PTHR43791:SF3">
    <property type="entry name" value="MAJOR FACILITATOR SUPERFAMILY (MFS) PROFILE DOMAIN-CONTAINING PROTEIN"/>
    <property type="match status" value="1"/>
</dbReference>
<dbReference type="InterPro" id="IPR036259">
    <property type="entry name" value="MFS_trans_sf"/>
</dbReference>
<feature type="transmembrane region" description="Helical" evidence="6">
    <location>
        <begin position="109"/>
        <end position="126"/>
    </location>
</feature>
<dbReference type="PROSITE" id="PS50850">
    <property type="entry name" value="MFS"/>
    <property type="match status" value="1"/>
</dbReference>
<evidence type="ECO:0000313" key="8">
    <source>
        <dbReference type="EMBL" id="KLT44585.1"/>
    </source>
</evidence>
<dbReference type="AlphaFoldDB" id="A0A0J0XU46"/>
<dbReference type="GO" id="GO:0022857">
    <property type="term" value="F:transmembrane transporter activity"/>
    <property type="evidence" value="ECO:0007669"/>
    <property type="project" value="InterPro"/>
</dbReference>
<evidence type="ECO:0000256" key="3">
    <source>
        <dbReference type="ARBA" id="ARBA00022692"/>
    </source>
</evidence>